<sequence>MNRLKKRSLYFTPLLSIALILGACSNSDENNTGTETDENTDSEQATEVTLEDATGEVTIPADAERIIAPYMEDSLLSLDITPAAQWAIGTSVLDYLQDDLADVPTIEWNLPLEMTIEADPDLLIFSSEAAMSEGSADDYKEIAPTYVFTDEEGADWRKQIDVIATLTQNEEKAEEVLADYEDTAAEAADQVNEMIGDESAAMVWVMGDQFYIFEEQRHAANVLYGDLGISVPSFISDLGETESAWNPISLEAMADLDADHLFLISAEEEAGLARLQDSSLWQGLPAVQNDQVYNITDSSHWNLTGNLANRKTIEDVLAEFGS</sequence>
<evidence type="ECO:0000256" key="4">
    <source>
        <dbReference type="ARBA" id="ARBA00022729"/>
    </source>
</evidence>
<evidence type="ECO:0000256" key="3">
    <source>
        <dbReference type="ARBA" id="ARBA00022448"/>
    </source>
</evidence>
<dbReference type="PANTHER" id="PTHR30532">
    <property type="entry name" value="IRON III DICITRATE-BINDING PERIPLASMIC PROTEIN"/>
    <property type="match status" value="1"/>
</dbReference>
<feature type="domain" description="Fe/B12 periplasmic-binding" evidence="7">
    <location>
        <begin position="46"/>
        <end position="322"/>
    </location>
</feature>
<comment type="caution">
    <text evidence="8">The sequence shown here is derived from an EMBL/GenBank/DDBJ whole genome shotgun (WGS) entry which is preliminary data.</text>
</comment>
<evidence type="ECO:0000256" key="1">
    <source>
        <dbReference type="ARBA" id="ARBA00004196"/>
    </source>
</evidence>
<keyword evidence="3" id="KW-0813">Transport</keyword>
<dbReference type="AlphaFoldDB" id="A0A0C2RFY1"/>
<protein>
    <submittedName>
        <fullName evidence="8">Ferrichrome ABC transporter substrate-binding protein</fullName>
    </submittedName>
</protein>
<dbReference type="OrthoDB" id="9793175at2"/>
<evidence type="ECO:0000313" key="9">
    <source>
        <dbReference type="Proteomes" id="UP000031972"/>
    </source>
</evidence>
<dbReference type="SUPFAM" id="SSF53807">
    <property type="entry name" value="Helical backbone' metal receptor"/>
    <property type="match status" value="1"/>
</dbReference>
<dbReference type="PANTHER" id="PTHR30532:SF1">
    <property type="entry name" value="IRON(3+)-HYDROXAMATE-BINDING PROTEIN FHUD"/>
    <property type="match status" value="1"/>
</dbReference>
<comment type="similarity">
    <text evidence="2">Belongs to the bacterial solute-binding protein 8 family.</text>
</comment>
<keyword evidence="9" id="KW-1185">Reference proteome</keyword>
<evidence type="ECO:0000256" key="6">
    <source>
        <dbReference type="SAM" id="SignalP"/>
    </source>
</evidence>
<dbReference type="PROSITE" id="PS50983">
    <property type="entry name" value="FE_B12_PBP"/>
    <property type="match status" value="1"/>
</dbReference>
<dbReference type="GO" id="GO:0030288">
    <property type="term" value="C:outer membrane-bounded periplasmic space"/>
    <property type="evidence" value="ECO:0007669"/>
    <property type="project" value="TreeGrafter"/>
</dbReference>
<proteinExistence type="inferred from homology"/>
<evidence type="ECO:0000256" key="5">
    <source>
        <dbReference type="SAM" id="Coils"/>
    </source>
</evidence>
<dbReference type="InterPro" id="IPR002491">
    <property type="entry name" value="ABC_transptr_periplasmic_BD"/>
</dbReference>
<dbReference type="Pfam" id="PF01497">
    <property type="entry name" value="Peripla_BP_2"/>
    <property type="match status" value="1"/>
</dbReference>
<dbReference type="Gene3D" id="3.40.50.1980">
    <property type="entry name" value="Nitrogenase molybdenum iron protein domain"/>
    <property type="match status" value="2"/>
</dbReference>
<gene>
    <name evidence="8" type="ORF">KR50_11050</name>
</gene>
<dbReference type="Proteomes" id="UP000031972">
    <property type="component" value="Unassembled WGS sequence"/>
</dbReference>
<keyword evidence="5" id="KW-0175">Coiled coil</keyword>
<dbReference type="PROSITE" id="PS51257">
    <property type="entry name" value="PROKAR_LIPOPROTEIN"/>
    <property type="match status" value="1"/>
</dbReference>
<feature type="coiled-coil region" evidence="5">
    <location>
        <begin position="163"/>
        <end position="197"/>
    </location>
</feature>
<dbReference type="RefSeq" id="WP_041055853.1">
    <property type="nucleotide sequence ID" value="NZ_JXRR01000010.1"/>
</dbReference>
<dbReference type="PATRIC" id="fig|220754.4.peg.1125"/>
<dbReference type="EMBL" id="JXRR01000010">
    <property type="protein sequence ID" value="KIL49070.1"/>
    <property type="molecule type" value="Genomic_DNA"/>
</dbReference>
<dbReference type="InterPro" id="IPR051313">
    <property type="entry name" value="Bact_iron-sidero_bind"/>
</dbReference>
<keyword evidence="4 6" id="KW-0732">Signal</keyword>
<evidence type="ECO:0000313" key="8">
    <source>
        <dbReference type="EMBL" id="KIL49070.1"/>
    </source>
</evidence>
<feature type="signal peptide" evidence="6">
    <location>
        <begin position="1"/>
        <end position="23"/>
    </location>
</feature>
<feature type="chain" id="PRO_5038988642" evidence="6">
    <location>
        <begin position="24"/>
        <end position="322"/>
    </location>
</feature>
<organism evidence="8 9">
    <name type="scientific">Jeotgalibacillus campisalis</name>
    <dbReference type="NCBI Taxonomy" id="220754"/>
    <lineage>
        <taxon>Bacteria</taxon>
        <taxon>Bacillati</taxon>
        <taxon>Bacillota</taxon>
        <taxon>Bacilli</taxon>
        <taxon>Bacillales</taxon>
        <taxon>Caryophanaceae</taxon>
        <taxon>Jeotgalibacillus</taxon>
    </lineage>
</organism>
<comment type="subcellular location">
    <subcellularLocation>
        <location evidence="1">Cell envelope</location>
    </subcellularLocation>
</comment>
<reference evidence="8 9" key="1">
    <citation type="submission" date="2015-01" db="EMBL/GenBank/DDBJ databases">
        <title>Jeotgalibacillus campisalis genome sequencing.</title>
        <authorList>
            <person name="Goh K.M."/>
            <person name="Chan K.-G."/>
            <person name="Yaakop A.S."/>
            <person name="Ee R."/>
            <person name="Gan H.M."/>
            <person name="Chan C.S."/>
        </authorList>
    </citation>
    <scope>NUCLEOTIDE SEQUENCE [LARGE SCALE GENOMIC DNA]</scope>
    <source>
        <strain evidence="8 9">SF-57</strain>
    </source>
</reference>
<accession>A0A0C2RFY1</accession>
<evidence type="ECO:0000256" key="2">
    <source>
        <dbReference type="ARBA" id="ARBA00008814"/>
    </source>
</evidence>
<dbReference type="GO" id="GO:1901678">
    <property type="term" value="P:iron coordination entity transport"/>
    <property type="evidence" value="ECO:0007669"/>
    <property type="project" value="UniProtKB-ARBA"/>
</dbReference>
<evidence type="ECO:0000259" key="7">
    <source>
        <dbReference type="PROSITE" id="PS50983"/>
    </source>
</evidence>
<name>A0A0C2RFY1_9BACL</name>